<gene>
    <name evidence="9" type="ORF">KK083_06615</name>
</gene>
<evidence type="ECO:0000256" key="8">
    <source>
        <dbReference type="SAM" id="Phobius"/>
    </source>
</evidence>
<keyword evidence="5 8" id="KW-0812">Transmembrane</keyword>
<dbReference type="InterPro" id="IPR037294">
    <property type="entry name" value="ABC_BtuC-like"/>
</dbReference>
<comment type="subcellular location">
    <subcellularLocation>
        <location evidence="1">Cell membrane</location>
        <topology evidence="1">Multi-pass membrane protein</topology>
    </subcellularLocation>
</comment>
<dbReference type="PANTHER" id="PTHR30472:SF41">
    <property type="entry name" value="TRANSPORT SYSTEM PERMEASE PROTEIN"/>
    <property type="match status" value="1"/>
</dbReference>
<evidence type="ECO:0000256" key="5">
    <source>
        <dbReference type="ARBA" id="ARBA00022692"/>
    </source>
</evidence>
<dbReference type="GO" id="GO:0005886">
    <property type="term" value="C:plasma membrane"/>
    <property type="evidence" value="ECO:0007669"/>
    <property type="project" value="UniProtKB-SubCell"/>
</dbReference>
<dbReference type="EMBL" id="JAHESF010000005">
    <property type="protein sequence ID" value="MBT1696536.1"/>
    <property type="molecule type" value="Genomic_DNA"/>
</dbReference>
<feature type="transmembrane region" description="Helical" evidence="8">
    <location>
        <begin position="98"/>
        <end position="119"/>
    </location>
</feature>
<keyword evidence="7 8" id="KW-0472">Membrane</keyword>
<evidence type="ECO:0000256" key="7">
    <source>
        <dbReference type="ARBA" id="ARBA00023136"/>
    </source>
</evidence>
<dbReference type="GO" id="GO:0022857">
    <property type="term" value="F:transmembrane transporter activity"/>
    <property type="evidence" value="ECO:0007669"/>
    <property type="project" value="InterPro"/>
</dbReference>
<accession>A0AAP2DHS7</accession>
<reference evidence="9 10" key="1">
    <citation type="submission" date="2021-05" db="EMBL/GenBank/DDBJ databases">
        <title>A Polyphasic approach of four new species of the genus Ohtaekwangia: Ohtaekwangia histidinii sp. nov., Ohtaekwangia cretensis sp. nov., Ohtaekwangia indiensis sp. nov., Ohtaekwangia reichenbachii sp. nov. from diverse environment.</title>
        <authorList>
            <person name="Octaviana S."/>
        </authorList>
    </citation>
    <scope>NUCLEOTIDE SEQUENCE [LARGE SCALE GENOMIC DNA]</scope>
    <source>
        <strain evidence="9 10">PWU4</strain>
    </source>
</reference>
<dbReference type="PANTHER" id="PTHR30472">
    <property type="entry name" value="FERRIC ENTEROBACTIN TRANSPORT SYSTEM PERMEASE PROTEIN"/>
    <property type="match status" value="1"/>
</dbReference>
<dbReference type="InterPro" id="IPR000522">
    <property type="entry name" value="ABC_transptr_permease_BtuC"/>
</dbReference>
<evidence type="ECO:0000313" key="10">
    <source>
        <dbReference type="Proteomes" id="UP001319200"/>
    </source>
</evidence>
<keyword evidence="3" id="KW-0813">Transport</keyword>
<name>A0AAP2DHS7_9BACT</name>
<organism evidence="9 10">
    <name type="scientific">Chryseosolibacter histidini</name>
    <dbReference type="NCBI Taxonomy" id="2782349"/>
    <lineage>
        <taxon>Bacteria</taxon>
        <taxon>Pseudomonadati</taxon>
        <taxon>Bacteroidota</taxon>
        <taxon>Cytophagia</taxon>
        <taxon>Cytophagales</taxon>
        <taxon>Chryseotaleaceae</taxon>
        <taxon>Chryseosolibacter</taxon>
    </lineage>
</organism>
<keyword evidence="4" id="KW-1003">Cell membrane</keyword>
<feature type="transmembrane region" description="Helical" evidence="8">
    <location>
        <begin position="125"/>
        <end position="144"/>
    </location>
</feature>
<dbReference type="CDD" id="cd06550">
    <property type="entry name" value="TM_ABC_iron-siderophores_like"/>
    <property type="match status" value="1"/>
</dbReference>
<evidence type="ECO:0000256" key="3">
    <source>
        <dbReference type="ARBA" id="ARBA00022448"/>
    </source>
</evidence>
<evidence type="ECO:0000313" key="9">
    <source>
        <dbReference type="EMBL" id="MBT1696536.1"/>
    </source>
</evidence>
<proteinExistence type="inferred from homology"/>
<feature type="transmembrane region" description="Helical" evidence="8">
    <location>
        <begin position="151"/>
        <end position="174"/>
    </location>
</feature>
<keyword evidence="6 8" id="KW-1133">Transmembrane helix</keyword>
<evidence type="ECO:0000256" key="4">
    <source>
        <dbReference type="ARBA" id="ARBA00022475"/>
    </source>
</evidence>
<feature type="transmembrane region" description="Helical" evidence="8">
    <location>
        <begin position="59"/>
        <end position="77"/>
    </location>
</feature>
<feature type="transmembrane region" description="Helical" evidence="8">
    <location>
        <begin position="244"/>
        <end position="272"/>
    </location>
</feature>
<sequence>MHSKTSIRWAVLLMLLVVLFLLNLSLGSVQIPVGEIFKILTGKPASDPVWAEIIWDFRMTKAITCILGGSALALGGLQMQTLFRNPLAGPDVLGLSSGASLMVSLVFMSNAAGVTLFVIQSPWTVAIAASIGCSLVFIIMLAISQRLQDNVSLLIVGLMVGAGTASIVSVLQYLSKAEELQVYVLWTFGSLGGLDWNEIRVLSVILIAGAAISFFNIKSLNAWLLGNNYAQSLGVDLQRSRFYAILSASILTGGVTAFCGPIAFVGLAVPHLVKLLIQSHNHKVLIPAVLIGGAALLLGCDILAQLPGSINVLPINAITALIGAPVVIWVILRNKVVRS</sequence>
<evidence type="ECO:0000256" key="1">
    <source>
        <dbReference type="ARBA" id="ARBA00004651"/>
    </source>
</evidence>
<feature type="transmembrane region" description="Helical" evidence="8">
    <location>
        <begin position="284"/>
        <end position="306"/>
    </location>
</feature>
<dbReference type="Gene3D" id="1.10.3470.10">
    <property type="entry name" value="ABC transporter involved in vitamin B12 uptake, BtuC"/>
    <property type="match status" value="1"/>
</dbReference>
<evidence type="ECO:0000256" key="2">
    <source>
        <dbReference type="ARBA" id="ARBA00007935"/>
    </source>
</evidence>
<comment type="similarity">
    <text evidence="2">Belongs to the binding-protein-dependent transport system permease family. FecCD subfamily.</text>
</comment>
<dbReference type="Pfam" id="PF01032">
    <property type="entry name" value="FecCD"/>
    <property type="match status" value="1"/>
</dbReference>
<keyword evidence="10" id="KW-1185">Reference proteome</keyword>
<dbReference type="Proteomes" id="UP001319200">
    <property type="component" value="Unassembled WGS sequence"/>
</dbReference>
<evidence type="ECO:0000256" key="6">
    <source>
        <dbReference type="ARBA" id="ARBA00022989"/>
    </source>
</evidence>
<dbReference type="SUPFAM" id="SSF81345">
    <property type="entry name" value="ABC transporter involved in vitamin B12 uptake, BtuC"/>
    <property type="match status" value="1"/>
</dbReference>
<protein>
    <submittedName>
        <fullName evidence="9">Iron ABC transporter permease</fullName>
    </submittedName>
</protein>
<dbReference type="GO" id="GO:0033214">
    <property type="term" value="P:siderophore-iron import into cell"/>
    <property type="evidence" value="ECO:0007669"/>
    <property type="project" value="TreeGrafter"/>
</dbReference>
<feature type="transmembrane region" description="Helical" evidence="8">
    <location>
        <begin position="312"/>
        <end position="332"/>
    </location>
</feature>
<feature type="transmembrane region" description="Helical" evidence="8">
    <location>
        <begin position="204"/>
        <end position="224"/>
    </location>
</feature>
<comment type="caution">
    <text evidence="9">The sequence shown here is derived from an EMBL/GenBank/DDBJ whole genome shotgun (WGS) entry which is preliminary data.</text>
</comment>
<dbReference type="AlphaFoldDB" id="A0AAP2DHS7"/>
<dbReference type="RefSeq" id="WP_254161819.1">
    <property type="nucleotide sequence ID" value="NZ_JAHESF010000005.1"/>
</dbReference>